<dbReference type="AlphaFoldDB" id="A0A7W7WZS1"/>
<dbReference type="PANTHER" id="PTHR12608">
    <property type="entry name" value="TRANSMEMBRANE PROTEIN HTP-1 RELATED"/>
    <property type="match status" value="1"/>
</dbReference>
<dbReference type="InterPro" id="IPR001727">
    <property type="entry name" value="GDT1-like"/>
</dbReference>
<dbReference type="RefSeq" id="WP_184674864.1">
    <property type="nucleotide sequence ID" value="NZ_BAABAI010000021.1"/>
</dbReference>
<evidence type="ECO:0000256" key="2">
    <source>
        <dbReference type="ARBA" id="ARBA00009190"/>
    </source>
</evidence>
<evidence type="ECO:0000256" key="6">
    <source>
        <dbReference type="RuleBase" id="RU365102"/>
    </source>
</evidence>
<evidence type="ECO:0000313" key="8">
    <source>
        <dbReference type="Proteomes" id="UP000542674"/>
    </source>
</evidence>
<name>A0A7W7WZS1_9PSEU</name>
<comment type="subcellular location">
    <subcellularLocation>
        <location evidence="1 6">Membrane</location>
        <topology evidence="1 6">Multi-pass membrane protein</topology>
    </subcellularLocation>
</comment>
<feature type="transmembrane region" description="Helical" evidence="6">
    <location>
        <begin position="42"/>
        <end position="62"/>
    </location>
</feature>
<evidence type="ECO:0000256" key="1">
    <source>
        <dbReference type="ARBA" id="ARBA00004141"/>
    </source>
</evidence>
<sequence>MTTWFLALVSAFVAVFVLELPDKTTALTLVLTTRYRSAPVIAGAAVAFTLQAVIAVALGSALTLLPERLVAGAVALIFGIGAFLLFKESFDHDEEEGGAAARQSVPFGRAALASFGALFAAEWGDASQLAAVGAAAKYAEPTAVVLGTFLALMCVTLLAVAVGRRIRDRIPAHWVQRGAGVVFAAFALIAAYQAIVG</sequence>
<dbReference type="PANTHER" id="PTHR12608:SF1">
    <property type="entry name" value="TRANSMEMBRANE PROTEIN 165"/>
    <property type="match status" value="1"/>
</dbReference>
<dbReference type="EMBL" id="JACHJS010000001">
    <property type="protein sequence ID" value="MBB4969166.1"/>
    <property type="molecule type" value="Genomic_DNA"/>
</dbReference>
<protein>
    <recommendedName>
        <fullName evidence="6">GDT1 family protein</fullName>
    </recommendedName>
</protein>
<evidence type="ECO:0000313" key="7">
    <source>
        <dbReference type="EMBL" id="MBB4969166.1"/>
    </source>
</evidence>
<evidence type="ECO:0000256" key="3">
    <source>
        <dbReference type="ARBA" id="ARBA00022692"/>
    </source>
</evidence>
<evidence type="ECO:0000256" key="5">
    <source>
        <dbReference type="ARBA" id="ARBA00023136"/>
    </source>
</evidence>
<feature type="transmembrane region" description="Helical" evidence="6">
    <location>
        <begin position="174"/>
        <end position="195"/>
    </location>
</feature>
<comment type="caution">
    <text evidence="6">Lacks conserved residue(s) required for the propagation of feature annotation.</text>
</comment>
<keyword evidence="3 6" id="KW-0812">Transmembrane</keyword>
<comment type="similarity">
    <text evidence="2 6">Belongs to the GDT1 family.</text>
</comment>
<organism evidence="7 8">
    <name type="scientific">Saccharothrix violaceirubra</name>
    <dbReference type="NCBI Taxonomy" id="413306"/>
    <lineage>
        <taxon>Bacteria</taxon>
        <taxon>Bacillati</taxon>
        <taxon>Actinomycetota</taxon>
        <taxon>Actinomycetes</taxon>
        <taxon>Pseudonocardiales</taxon>
        <taxon>Pseudonocardiaceae</taxon>
        <taxon>Saccharothrix</taxon>
    </lineage>
</organism>
<feature type="transmembrane region" description="Helical" evidence="6">
    <location>
        <begin position="143"/>
        <end position="162"/>
    </location>
</feature>
<dbReference type="GO" id="GO:0046873">
    <property type="term" value="F:metal ion transmembrane transporter activity"/>
    <property type="evidence" value="ECO:0007669"/>
    <property type="project" value="InterPro"/>
</dbReference>
<dbReference type="Pfam" id="PF01169">
    <property type="entry name" value="GDT1"/>
    <property type="match status" value="2"/>
</dbReference>
<dbReference type="Proteomes" id="UP000542674">
    <property type="component" value="Unassembled WGS sequence"/>
</dbReference>
<keyword evidence="4 6" id="KW-1133">Transmembrane helix</keyword>
<comment type="caution">
    <text evidence="7">The sequence shown here is derived from an EMBL/GenBank/DDBJ whole genome shotgun (WGS) entry which is preliminary data.</text>
</comment>
<keyword evidence="5 6" id="KW-0472">Membrane</keyword>
<proteinExistence type="inferred from homology"/>
<reference evidence="7 8" key="1">
    <citation type="submission" date="2020-08" db="EMBL/GenBank/DDBJ databases">
        <title>Sequencing the genomes of 1000 actinobacteria strains.</title>
        <authorList>
            <person name="Klenk H.-P."/>
        </authorList>
    </citation>
    <scope>NUCLEOTIDE SEQUENCE [LARGE SCALE GENOMIC DNA]</scope>
    <source>
        <strain evidence="7 8">DSM 45084</strain>
    </source>
</reference>
<dbReference type="GO" id="GO:0016020">
    <property type="term" value="C:membrane"/>
    <property type="evidence" value="ECO:0007669"/>
    <property type="project" value="UniProtKB-SubCell"/>
</dbReference>
<keyword evidence="8" id="KW-1185">Reference proteome</keyword>
<gene>
    <name evidence="7" type="ORF">F4559_006525</name>
</gene>
<accession>A0A7W7WZS1</accession>
<evidence type="ECO:0000256" key="4">
    <source>
        <dbReference type="ARBA" id="ARBA00022989"/>
    </source>
</evidence>
<feature type="transmembrane region" description="Helical" evidence="6">
    <location>
        <begin position="69"/>
        <end position="86"/>
    </location>
</feature>